<proteinExistence type="predicted"/>
<dbReference type="PATRIC" id="fig|332950.4.peg.2320"/>
<evidence type="ECO:0000313" key="1">
    <source>
        <dbReference type="EMBL" id="OEG13054.1"/>
    </source>
</evidence>
<dbReference type="RefSeq" id="WP_069663753.1">
    <property type="nucleotide sequence ID" value="NZ_JBHUJJ010000001.1"/>
</dbReference>
<dbReference type="Gene3D" id="3.40.30.10">
    <property type="entry name" value="Glutaredoxin"/>
    <property type="match status" value="1"/>
</dbReference>
<accession>A0A1E5GK03</accession>
<keyword evidence="1" id="KW-0808">Transferase</keyword>
<name>A0A1E5GK03_9ENTE</name>
<dbReference type="OrthoDB" id="2156137at2"/>
<keyword evidence="2" id="KW-1185">Reference proteome</keyword>
<dbReference type="Proteomes" id="UP000095094">
    <property type="component" value="Unassembled WGS sequence"/>
</dbReference>
<dbReference type="EMBL" id="MIJY01000023">
    <property type="protein sequence ID" value="OEG13054.1"/>
    <property type="molecule type" value="Genomic_DNA"/>
</dbReference>
<dbReference type="CDD" id="cd03025">
    <property type="entry name" value="DsbA_FrnE_like"/>
    <property type="match status" value="1"/>
</dbReference>
<dbReference type="SUPFAM" id="SSF52833">
    <property type="entry name" value="Thioredoxin-like"/>
    <property type="match status" value="1"/>
</dbReference>
<keyword evidence="1" id="KW-0418">Kinase</keyword>
<dbReference type="AlphaFoldDB" id="A0A1E5GK03"/>
<comment type="caution">
    <text evidence="1">The sequence shown here is derived from an EMBL/GenBank/DDBJ whole genome shotgun (WGS) entry which is preliminary data.</text>
</comment>
<dbReference type="GO" id="GO:0016301">
    <property type="term" value="F:kinase activity"/>
    <property type="evidence" value="ECO:0007669"/>
    <property type="project" value="UniProtKB-KW"/>
</dbReference>
<organism evidence="1 2">
    <name type="scientific">Enterococcus termitis</name>
    <dbReference type="NCBI Taxonomy" id="332950"/>
    <lineage>
        <taxon>Bacteria</taxon>
        <taxon>Bacillati</taxon>
        <taxon>Bacillota</taxon>
        <taxon>Bacilli</taxon>
        <taxon>Lactobacillales</taxon>
        <taxon>Enterococcaceae</taxon>
        <taxon>Enterococcus</taxon>
    </lineage>
</organism>
<protein>
    <submittedName>
        <fullName evidence="1">GTP pyrophosphokinase</fullName>
    </submittedName>
</protein>
<gene>
    <name evidence="1" type="ORF">BCR25_06080</name>
</gene>
<dbReference type="Pfam" id="PF13743">
    <property type="entry name" value="Thioredoxin_5"/>
    <property type="match status" value="1"/>
</dbReference>
<sequence length="216" mass="24964">MIEIYLFVNPLGGICLNIEKDILKLVETENKKIQFRFIPLVNMRTINHLIKLFDIPTHDIEKRNQLFEDIYSAALDYKAAQLQGKKKGRHLLLGLQQAVAVDNLPYTTELVEKLVVEAGGDLDMFKADRESDFVKESFKTDQQIAREMGITKHPSAVVFNYACDRDFGVLVEDCESMDEIKRLCESSEETLQYLHEKFELSHYDEPRVPHGHLHLL</sequence>
<reference evidence="2" key="1">
    <citation type="submission" date="2016-09" db="EMBL/GenBank/DDBJ databases">
        <authorList>
            <person name="Gulvik C.A."/>
        </authorList>
    </citation>
    <scope>NUCLEOTIDE SEQUENCE [LARGE SCALE GENOMIC DNA]</scope>
    <source>
        <strain evidence="2">LMG 8895</strain>
    </source>
</reference>
<dbReference type="InterPro" id="IPR036249">
    <property type="entry name" value="Thioredoxin-like_sf"/>
</dbReference>
<evidence type="ECO:0000313" key="2">
    <source>
        <dbReference type="Proteomes" id="UP000095094"/>
    </source>
</evidence>